<dbReference type="Proteomes" id="UP000011976">
    <property type="component" value="Unassembled WGS sequence"/>
</dbReference>
<dbReference type="GO" id="GO:0005758">
    <property type="term" value="C:mitochondrial intermembrane space"/>
    <property type="evidence" value="ECO:0007669"/>
    <property type="project" value="InterPro"/>
</dbReference>
<reference evidence="3" key="1">
    <citation type="journal article" date="2013" name="Genome Announc.">
        <title>Genome sequence of the basidiomycetous yeast Pseudozyma antarctica T-34, a producer of the glycolipid biosurfactants mannosylerythritol lipids.</title>
        <authorList>
            <person name="Morita T."/>
            <person name="Koike H."/>
            <person name="Koyama Y."/>
            <person name="Hagiwara H."/>
            <person name="Ito E."/>
            <person name="Fukuoka T."/>
            <person name="Imura T."/>
            <person name="Machida M."/>
            <person name="Kitamoto D."/>
        </authorList>
    </citation>
    <scope>NUCLEOTIDE SEQUENCE [LARGE SCALE GENOMIC DNA]</scope>
    <source>
        <strain evidence="3">T-34</strain>
    </source>
</reference>
<dbReference type="PROSITE" id="PS50904">
    <property type="entry name" value="PRELI_MSF1"/>
    <property type="match status" value="1"/>
</dbReference>
<dbReference type="EMBL" id="DF196788">
    <property type="protein sequence ID" value="GAC76938.1"/>
    <property type="molecule type" value="Genomic_DNA"/>
</dbReference>
<evidence type="ECO:0000313" key="2">
    <source>
        <dbReference type="EMBL" id="GAC76938.1"/>
    </source>
</evidence>
<dbReference type="Pfam" id="PF04707">
    <property type="entry name" value="PRELI"/>
    <property type="match status" value="1"/>
</dbReference>
<feature type="domain" description="PRELI/MSF1" evidence="1">
    <location>
        <begin position="5"/>
        <end position="184"/>
    </location>
</feature>
<evidence type="ECO:0000313" key="3">
    <source>
        <dbReference type="Proteomes" id="UP000011976"/>
    </source>
</evidence>
<gene>
    <name evidence="2" type="ORF">PANT_22d00264</name>
</gene>
<protein>
    <submittedName>
        <fullName evidence="2">Predicted member of the intramitochondrial sorting protein family</fullName>
    </submittedName>
</protein>
<evidence type="ECO:0000259" key="1">
    <source>
        <dbReference type="PROSITE" id="PS50904"/>
    </source>
</evidence>
<proteinExistence type="predicted"/>
<dbReference type="InterPro" id="IPR006797">
    <property type="entry name" value="PRELI/MSF1_dom"/>
</dbReference>
<dbReference type="InterPro" id="IPR037365">
    <property type="entry name" value="Slowmo/Ups"/>
</dbReference>
<organism evidence="2 3">
    <name type="scientific">Pseudozyma antarctica (strain T-34)</name>
    <name type="common">Yeast</name>
    <name type="synonym">Candida antarctica</name>
    <dbReference type="NCBI Taxonomy" id="1151754"/>
    <lineage>
        <taxon>Eukaryota</taxon>
        <taxon>Fungi</taxon>
        <taxon>Dikarya</taxon>
        <taxon>Basidiomycota</taxon>
        <taxon>Ustilaginomycotina</taxon>
        <taxon>Ustilaginomycetes</taxon>
        <taxon>Ustilaginales</taxon>
        <taxon>Ustilaginaceae</taxon>
        <taxon>Moesziomyces</taxon>
    </lineage>
</organism>
<dbReference type="OrthoDB" id="407630at2759"/>
<sequence>MVSPAPLIDILTLKQAESRLALLAVWNKYPNPHAEHVVSVDVIDQSIDRQSGQLRTERIIGVRQGAPGWAKRLIGASEDTYVREVVMVNPFTKAVQMTSTNLSLSQYMLVKEYITYTPHIATDQQLPATLFNQVADISCTGLTGILASAARKVEEWSYTRFRDNAAKGRSGLDSVLQAMYGSPSSTR</sequence>
<dbReference type="PANTHER" id="PTHR11158">
    <property type="entry name" value="MSF1/PX19 RELATED"/>
    <property type="match status" value="1"/>
</dbReference>
<dbReference type="STRING" id="1151754.M9MGC0"/>
<name>M9MGC0_PSEA3</name>
<accession>M9MGC0</accession>
<dbReference type="AlphaFoldDB" id="M9MGC0"/>